<evidence type="ECO:0000313" key="2">
    <source>
        <dbReference type="EMBL" id="KAF2304678.1"/>
    </source>
</evidence>
<dbReference type="InterPro" id="IPR043424">
    <property type="entry name" value="BLT-like"/>
</dbReference>
<proteinExistence type="predicted"/>
<protein>
    <submittedName>
        <fullName evidence="2">Uncharacterized protein</fullName>
    </submittedName>
</protein>
<gene>
    <name evidence="2" type="ORF">GH714_037448</name>
</gene>
<evidence type="ECO:0000256" key="1">
    <source>
        <dbReference type="SAM" id="Coils"/>
    </source>
</evidence>
<feature type="coiled-coil region" evidence="1">
    <location>
        <begin position="142"/>
        <end position="169"/>
    </location>
</feature>
<evidence type="ECO:0000313" key="3">
    <source>
        <dbReference type="Proteomes" id="UP000467840"/>
    </source>
</evidence>
<dbReference type="EMBL" id="JAAGAX010000009">
    <property type="protein sequence ID" value="KAF2304678.1"/>
    <property type="molecule type" value="Genomic_DNA"/>
</dbReference>
<keyword evidence="1" id="KW-0175">Coiled coil</keyword>
<keyword evidence="3" id="KW-1185">Reference proteome</keyword>
<dbReference type="PANTHER" id="PTHR31071">
    <property type="entry name" value="GB|AAF24581.1"/>
    <property type="match status" value="1"/>
</dbReference>
<reference evidence="2 3" key="1">
    <citation type="journal article" date="2020" name="Mol. Plant">
        <title>The Chromosome-Based Rubber Tree Genome Provides New Insights into Spurge Genome Evolution and Rubber Biosynthesis.</title>
        <authorList>
            <person name="Liu J."/>
            <person name="Shi C."/>
            <person name="Shi C.C."/>
            <person name="Li W."/>
            <person name="Zhang Q.J."/>
            <person name="Zhang Y."/>
            <person name="Li K."/>
            <person name="Lu H.F."/>
            <person name="Shi C."/>
            <person name="Zhu S.T."/>
            <person name="Xiao Z.Y."/>
            <person name="Nan H."/>
            <person name="Yue Y."/>
            <person name="Zhu X.G."/>
            <person name="Wu Y."/>
            <person name="Hong X.N."/>
            <person name="Fan G.Y."/>
            <person name="Tong Y."/>
            <person name="Zhang D."/>
            <person name="Mao C.L."/>
            <person name="Liu Y.L."/>
            <person name="Hao S.J."/>
            <person name="Liu W.Q."/>
            <person name="Lv M.Q."/>
            <person name="Zhang H.B."/>
            <person name="Liu Y."/>
            <person name="Hu-Tang G.R."/>
            <person name="Wang J.P."/>
            <person name="Wang J.H."/>
            <person name="Sun Y.H."/>
            <person name="Ni S.B."/>
            <person name="Chen W.B."/>
            <person name="Zhang X.C."/>
            <person name="Jiao Y.N."/>
            <person name="Eichler E.E."/>
            <person name="Li G.H."/>
            <person name="Liu X."/>
            <person name="Gao L.Z."/>
        </authorList>
    </citation>
    <scope>NUCLEOTIDE SEQUENCE [LARGE SCALE GENOMIC DNA]</scope>
    <source>
        <strain evidence="3">cv. GT1</strain>
        <tissue evidence="2">Leaf</tissue>
    </source>
</reference>
<comment type="caution">
    <text evidence="2">The sequence shown here is derived from an EMBL/GenBank/DDBJ whole genome shotgun (WGS) entry which is preliminary data.</text>
</comment>
<accession>A0A6A6LWM9</accession>
<dbReference type="AlphaFoldDB" id="A0A6A6LWM9"/>
<dbReference type="PANTHER" id="PTHR31071:SF14">
    <property type="entry name" value="BZIP DOMAIN-CONTAINING PROTEIN"/>
    <property type="match status" value="1"/>
</dbReference>
<organism evidence="2 3">
    <name type="scientific">Hevea brasiliensis</name>
    <name type="common">Para rubber tree</name>
    <name type="synonym">Siphonia brasiliensis</name>
    <dbReference type="NCBI Taxonomy" id="3981"/>
    <lineage>
        <taxon>Eukaryota</taxon>
        <taxon>Viridiplantae</taxon>
        <taxon>Streptophyta</taxon>
        <taxon>Embryophyta</taxon>
        <taxon>Tracheophyta</taxon>
        <taxon>Spermatophyta</taxon>
        <taxon>Magnoliopsida</taxon>
        <taxon>eudicotyledons</taxon>
        <taxon>Gunneridae</taxon>
        <taxon>Pentapetalae</taxon>
        <taxon>rosids</taxon>
        <taxon>fabids</taxon>
        <taxon>Malpighiales</taxon>
        <taxon>Euphorbiaceae</taxon>
        <taxon>Crotonoideae</taxon>
        <taxon>Micrandreae</taxon>
        <taxon>Hevea</taxon>
    </lineage>
</organism>
<feature type="coiled-coil region" evidence="1">
    <location>
        <begin position="39"/>
        <end position="113"/>
    </location>
</feature>
<sequence>MEGATKWDPRCSRTADKFCYFCVCMKLLKDHANSTASVASFIQAELFHAQLRIQELEAEQQSFQKEVKHLLKKLEEKTTSWLRREHQKMNAVLNDLKNDLSNQRKKYQTMEIISSELVNEMADVRLSEKQFKKDYEEEKKGRELMEEVCKELARKIEEEKAMLEAMKMESIKIWEEVEEERKMLQIAEVRPEERVQMKLTDATLALEDKYCEMNKLIADFEAFLMSGSATLDVRELRKAELFIQAAKSVNIEDIKEFSYMPSKPSDVYSILEEVKQLEADKRMVEQCSKYSPVSGVSTIQTEQTASSVAKQCNSQHLLNYSNGSIANNSQFEEYAKAWESHSEEEVSSYSLEGSNTTVNGIKIREGNCKNAWQSAREWKETIRNDSLNTQMSGFCSAEQSSHNIPFTAALLGSSSLSNSRPSKITFDDGRDWRSSNDTISSLKRTSPKRKLCEGRPRLLRDLANPHVTRGMKGWIEWRRQIQKNRLKKAKLLQVSLESQKAHLRSFLKGRLNKVLGGKLSFVQFCRFEASLGCELEATICRKYHEIGSNGF</sequence>
<name>A0A6A6LWM9_HEVBR</name>
<dbReference type="Proteomes" id="UP000467840">
    <property type="component" value="Chromosome 16"/>
</dbReference>